<organism evidence="1 2">
    <name type="scientific">Palleronia pontilimi</name>
    <dbReference type="NCBI Taxonomy" id="1964209"/>
    <lineage>
        <taxon>Bacteria</taxon>
        <taxon>Pseudomonadati</taxon>
        <taxon>Pseudomonadota</taxon>
        <taxon>Alphaproteobacteria</taxon>
        <taxon>Rhodobacterales</taxon>
        <taxon>Roseobacteraceae</taxon>
        <taxon>Palleronia</taxon>
    </lineage>
</organism>
<accession>A0A934MFE5</accession>
<reference evidence="1" key="1">
    <citation type="submission" date="2020-12" db="EMBL/GenBank/DDBJ databases">
        <title>Bacterial taxonomy.</title>
        <authorList>
            <person name="Pan X."/>
        </authorList>
    </citation>
    <scope>NUCLEOTIDE SEQUENCE</scope>
    <source>
        <strain evidence="1">KCTC 52957</strain>
    </source>
</reference>
<name>A0A934MFE5_9RHOB</name>
<evidence type="ECO:0000313" key="2">
    <source>
        <dbReference type="Proteomes" id="UP000642488"/>
    </source>
</evidence>
<dbReference type="RefSeq" id="WP_198917606.1">
    <property type="nucleotide sequence ID" value="NZ_JAEKPD010000025.1"/>
</dbReference>
<evidence type="ECO:0000313" key="1">
    <source>
        <dbReference type="EMBL" id="MBJ3764431.1"/>
    </source>
</evidence>
<proteinExistence type="predicted"/>
<sequence length="78" mass="8284">MTFWWFPVGAAGVPTTFEELDAAPDGVPAPPDMEDAVAEEAAARADRPADFVGELERAFDRTLPGNERLALAAKLAAI</sequence>
<dbReference type="EMBL" id="JAEKPD010000025">
    <property type="protein sequence ID" value="MBJ3764431.1"/>
    <property type="molecule type" value="Genomic_DNA"/>
</dbReference>
<dbReference type="Proteomes" id="UP000642488">
    <property type="component" value="Unassembled WGS sequence"/>
</dbReference>
<comment type="caution">
    <text evidence="1">The sequence shown here is derived from an EMBL/GenBank/DDBJ whole genome shotgun (WGS) entry which is preliminary data.</text>
</comment>
<dbReference type="AlphaFoldDB" id="A0A934MFE5"/>
<protein>
    <submittedName>
        <fullName evidence="1">Uncharacterized protein</fullName>
    </submittedName>
</protein>
<gene>
    <name evidence="1" type="ORF">ILP92_16975</name>
</gene>
<keyword evidence="2" id="KW-1185">Reference proteome</keyword>